<dbReference type="Pfam" id="PF17919">
    <property type="entry name" value="RT_RNaseH_2"/>
    <property type="match status" value="1"/>
</dbReference>
<name>A0A1U8IYF7_GOSHI</name>
<dbReference type="KEGG" id="ghi:107900205"/>
<dbReference type="InterPro" id="IPR050951">
    <property type="entry name" value="Retrovirus_Pol_polyprotein"/>
</dbReference>
<organism evidence="3 4">
    <name type="scientific">Gossypium hirsutum</name>
    <name type="common">Upland cotton</name>
    <name type="synonym">Gossypium mexicanum</name>
    <dbReference type="NCBI Taxonomy" id="3635"/>
    <lineage>
        <taxon>Eukaryota</taxon>
        <taxon>Viridiplantae</taxon>
        <taxon>Streptophyta</taxon>
        <taxon>Embryophyta</taxon>
        <taxon>Tracheophyta</taxon>
        <taxon>Spermatophyta</taxon>
        <taxon>Magnoliopsida</taxon>
        <taxon>eudicotyledons</taxon>
        <taxon>Gunneridae</taxon>
        <taxon>Pentapetalae</taxon>
        <taxon>rosids</taxon>
        <taxon>malvids</taxon>
        <taxon>Malvales</taxon>
        <taxon>Malvaceae</taxon>
        <taxon>Malvoideae</taxon>
        <taxon>Gossypium</taxon>
    </lineage>
</organism>
<dbReference type="SUPFAM" id="SSF56672">
    <property type="entry name" value="DNA/RNA polymerases"/>
    <property type="match status" value="1"/>
</dbReference>
<evidence type="ECO:0000313" key="3">
    <source>
        <dbReference type="Proteomes" id="UP000818029"/>
    </source>
</evidence>
<dbReference type="GO" id="GO:0003824">
    <property type="term" value="F:catalytic activity"/>
    <property type="evidence" value="ECO:0007669"/>
    <property type="project" value="UniProtKB-KW"/>
</dbReference>
<dbReference type="PANTHER" id="PTHR37984:SF5">
    <property type="entry name" value="PROTEIN NYNRIN-LIKE"/>
    <property type="match status" value="1"/>
</dbReference>
<reference evidence="4" key="2">
    <citation type="submission" date="2025-08" db="UniProtKB">
        <authorList>
            <consortium name="RefSeq"/>
        </authorList>
    </citation>
    <scope>IDENTIFICATION</scope>
</reference>
<protein>
    <submittedName>
        <fullName evidence="4">Uncharacterized mitochondrial protein AtMg00860-like</fullName>
    </submittedName>
</protein>
<dbReference type="InterPro" id="IPR043502">
    <property type="entry name" value="DNA/RNA_pol_sf"/>
</dbReference>
<dbReference type="InterPro" id="IPR041577">
    <property type="entry name" value="RT_RNaseH_2"/>
</dbReference>
<evidence type="ECO:0000256" key="1">
    <source>
        <dbReference type="ARBA" id="ARBA00023268"/>
    </source>
</evidence>
<dbReference type="PaxDb" id="3635-A0A1U8IYF7"/>
<dbReference type="GeneID" id="107900205"/>
<dbReference type="STRING" id="3635.A0A1U8IYF7"/>
<feature type="domain" description="Reverse transcriptase/retrotransposon-derived protein RNase H-like" evidence="2">
    <location>
        <begin position="98"/>
        <end position="155"/>
    </location>
</feature>
<gene>
    <name evidence="4" type="primary">LOC107900205</name>
</gene>
<proteinExistence type="predicted"/>
<dbReference type="RefSeq" id="XP_016681388.1">
    <property type="nucleotide sequence ID" value="XM_016825899.1"/>
</dbReference>
<dbReference type="Gene3D" id="3.30.70.270">
    <property type="match status" value="1"/>
</dbReference>
<dbReference type="Proteomes" id="UP000818029">
    <property type="component" value="Chromosome D06"/>
</dbReference>
<accession>A0A1U8IYF7</accession>
<reference evidence="3" key="1">
    <citation type="journal article" date="2020" name="Nat. Genet.">
        <title>Genomic diversifications of five Gossypium allopolyploid species and their impact on cotton improvement.</title>
        <authorList>
            <person name="Chen Z.J."/>
            <person name="Sreedasyam A."/>
            <person name="Ando A."/>
            <person name="Song Q."/>
            <person name="De Santiago L.M."/>
            <person name="Hulse-Kemp A.M."/>
            <person name="Ding M."/>
            <person name="Ye W."/>
            <person name="Kirkbride R.C."/>
            <person name="Jenkins J."/>
            <person name="Plott C."/>
            <person name="Lovell J."/>
            <person name="Lin Y.M."/>
            <person name="Vaughn R."/>
            <person name="Liu B."/>
            <person name="Simpson S."/>
            <person name="Scheffler B.E."/>
            <person name="Wen L."/>
            <person name="Saski C.A."/>
            <person name="Grover C.E."/>
            <person name="Hu G."/>
            <person name="Conover J.L."/>
            <person name="Carlson J.W."/>
            <person name="Shu S."/>
            <person name="Boston L.B."/>
            <person name="Williams M."/>
            <person name="Peterson D.G."/>
            <person name="McGee K."/>
            <person name="Jones D.C."/>
            <person name="Wendel J.F."/>
            <person name="Stelly D.M."/>
            <person name="Grimwood J."/>
            <person name="Schmutz J."/>
        </authorList>
    </citation>
    <scope>NUCLEOTIDE SEQUENCE [LARGE SCALE GENOMIC DNA]</scope>
    <source>
        <strain evidence="3">cv. TM-1</strain>
    </source>
</reference>
<dbReference type="FunFam" id="3.30.70.270:FF:000020">
    <property type="entry name" value="Transposon Tf2-6 polyprotein-like Protein"/>
    <property type="match status" value="1"/>
</dbReference>
<keyword evidence="1" id="KW-0511">Multifunctional enzyme</keyword>
<evidence type="ECO:0000259" key="2">
    <source>
        <dbReference type="Pfam" id="PF17919"/>
    </source>
</evidence>
<sequence length="155" mass="17682">MDWLTEHRAKINFTLKRVTLGTDEGMEIIEVGHVVSVEGVRVDPKNIEAILEWRSLRSVTKVRSFLGLTSYYRKFVEGTTTIATPLTKLIQKNEEFAWTEERQNNFKRLKTILAKAPMLVQSELGKDFVVYSDTSHIGLGCMLIQEGTIMAYASR</sequence>
<evidence type="ECO:0000313" key="4">
    <source>
        <dbReference type="RefSeq" id="XP_016681388.1"/>
    </source>
</evidence>
<dbReference type="AlphaFoldDB" id="A0A1U8IYF7"/>
<dbReference type="PANTHER" id="PTHR37984">
    <property type="entry name" value="PROTEIN CBG26694"/>
    <property type="match status" value="1"/>
</dbReference>
<keyword evidence="3" id="KW-1185">Reference proteome</keyword>
<dbReference type="InterPro" id="IPR043128">
    <property type="entry name" value="Rev_trsase/Diguanyl_cyclase"/>
</dbReference>